<dbReference type="CDD" id="cd02248">
    <property type="entry name" value="Peptidase_C1A"/>
    <property type="match status" value="2"/>
</dbReference>
<feature type="domain" description="Peptidase C1A papain C-terminal" evidence="8">
    <location>
        <begin position="119"/>
        <end position="331"/>
    </location>
</feature>
<feature type="domain" description="Cathepsin propeptide inhibitor" evidence="9">
    <location>
        <begin position="344"/>
        <end position="400"/>
    </location>
</feature>
<dbReference type="FunFam" id="3.90.70.10:FF:000039">
    <property type="entry name" value="Cysteine proteinase 2, putative"/>
    <property type="match status" value="2"/>
</dbReference>
<accession>A0A2A4JB28</accession>
<sequence>MSKSLLLFACLVTLAASKSSIHFHLDDAEEHFENFIKEYGKKYSSDAEKAKRFEIFKENLKGINELNQEIEIAEYGITQFTDLTQEEFVELVKCVPTNVTVTDNRCNVVTDEQLPKVQAPESLDWRQYNVVSRVKNQGSCGSCYAFSTTGNIESQYAIKHQAMTDLSEQQIVDCDTGSQGCQGGYMTSAFSSIIASGGIESQSSYPYANQQQQCQFSPQKVQIKLSGCTQYNTRSQERLKEILYSNGPLSIAIKSTAVQVYKGGVIPDSECNVGQPDHAVLLVGYGTDPSGVQYWLAKNSWAEGFGEQGYFRFQRVVLMCVSWLGLAAAGTAPPYDLADAEHHFETFIQNHGKVYASELEKQYRLHIFKQNLHEINRKNAESNHAVFGITKFADLTHEEFHRKHNCLKSKASEIAEGPCAVITDNDITYNDAPESFDWRDKNVVTPVKDQGGCGSCFAFSSTGNIEGQYAIKYNNLLSLSEQQIVDCDKDDGGCGGGYMDVAFRNLIKTGGCELEDDYPYSGKPHQDCQFDESKVKVKLTDCHSYNLQSQEKLKQLLYHNGPISIGIQGYGVQAYEGGIISDRQCNIGGINHGVLLVGYGSENGTDYWIVKNSWAETYGEKGYFRMQRGEGALSCGMMNDYMASSIVA</sequence>
<evidence type="ECO:0000256" key="3">
    <source>
        <dbReference type="ARBA" id="ARBA00022801"/>
    </source>
</evidence>
<dbReference type="SUPFAM" id="SSF54001">
    <property type="entry name" value="Cysteine proteinases"/>
    <property type="match status" value="2"/>
</dbReference>
<name>A0A2A4JB28_HELVI</name>
<feature type="domain" description="Peptidase C1A papain C-terminal" evidence="8">
    <location>
        <begin position="432"/>
        <end position="646"/>
    </location>
</feature>
<keyword evidence="4" id="KW-0788">Thiol protease</keyword>
<dbReference type="Gene3D" id="3.90.70.10">
    <property type="entry name" value="Cysteine proteinases"/>
    <property type="match status" value="2"/>
</dbReference>
<evidence type="ECO:0000259" key="8">
    <source>
        <dbReference type="SMART" id="SM00645"/>
    </source>
</evidence>
<comment type="similarity">
    <text evidence="1">Belongs to the peptidase C1 family.</text>
</comment>
<evidence type="ECO:0000256" key="6">
    <source>
        <dbReference type="ARBA" id="ARBA00023157"/>
    </source>
</evidence>
<feature type="domain" description="Cathepsin propeptide inhibitor" evidence="9">
    <location>
        <begin position="32"/>
        <end position="88"/>
    </location>
</feature>
<dbReference type="InterPro" id="IPR013128">
    <property type="entry name" value="Peptidase_C1A"/>
</dbReference>
<evidence type="ECO:0000256" key="5">
    <source>
        <dbReference type="ARBA" id="ARBA00023145"/>
    </source>
</evidence>
<dbReference type="GO" id="GO:0006508">
    <property type="term" value="P:proteolysis"/>
    <property type="evidence" value="ECO:0007669"/>
    <property type="project" value="UniProtKB-KW"/>
</dbReference>
<evidence type="ECO:0000256" key="7">
    <source>
        <dbReference type="SAM" id="SignalP"/>
    </source>
</evidence>
<proteinExistence type="inferred from homology"/>
<dbReference type="GO" id="GO:0008234">
    <property type="term" value="F:cysteine-type peptidase activity"/>
    <property type="evidence" value="ECO:0007669"/>
    <property type="project" value="UniProtKB-KW"/>
</dbReference>
<dbReference type="EMBL" id="NWSH01002213">
    <property type="protein sequence ID" value="PCG68898.1"/>
    <property type="molecule type" value="Genomic_DNA"/>
</dbReference>
<feature type="signal peptide" evidence="7">
    <location>
        <begin position="1"/>
        <end position="17"/>
    </location>
</feature>
<protein>
    <submittedName>
        <fullName evidence="10">Uncharacterized protein</fullName>
    </submittedName>
</protein>
<dbReference type="AlphaFoldDB" id="A0A2A4JB28"/>
<evidence type="ECO:0000313" key="10">
    <source>
        <dbReference type="EMBL" id="PCG68898.1"/>
    </source>
</evidence>
<dbReference type="InterPro" id="IPR013201">
    <property type="entry name" value="Prot_inhib_I29"/>
</dbReference>
<dbReference type="PROSITE" id="PS00639">
    <property type="entry name" value="THIOL_PROTEASE_HIS"/>
    <property type="match status" value="1"/>
</dbReference>
<dbReference type="InterPro" id="IPR000668">
    <property type="entry name" value="Peptidase_C1A_C"/>
</dbReference>
<comment type="caution">
    <text evidence="10">The sequence shown here is derived from an EMBL/GenBank/DDBJ whole genome shotgun (WGS) entry which is preliminary data.</text>
</comment>
<evidence type="ECO:0000256" key="4">
    <source>
        <dbReference type="ARBA" id="ARBA00022807"/>
    </source>
</evidence>
<dbReference type="SMART" id="SM00645">
    <property type="entry name" value="Pept_C1"/>
    <property type="match status" value="2"/>
</dbReference>
<dbReference type="PROSITE" id="PS00640">
    <property type="entry name" value="THIOL_PROTEASE_ASN"/>
    <property type="match status" value="2"/>
</dbReference>
<dbReference type="PROSITE" id="PS00139">
    <property type="entry name" value="THIOL_PROTEASE_CYS"/>
    <property type="match status" value="1"/>
</dbReference>
<dbReference type="SMART" id="SM00848">
    <property type="entry name" value="Inhibitor_I29"/>
    <property type="match status" value="2"/>
</dbReference>
<keyword evidence="5" id="KW-0865">Zymogen</keyword>
<reference evidence="10" key="1">
    <citation type="submission" date="2017-09" db="EMBL/GenBank/DDBJ databases">
        <title>Contemporary evolution of a Lepidopteran species, Heliothis virescens, in response to modern agricultural practices.</title>
        <authorList>
            <person name="Fritz M.L."/>
            <person name="Deyonke A.M."/>
            <person name="Papanicolaou A."/>
            <person name="Micinski S."/>
            <person name="Westbrook J."/>
            <person name="Gould F."/>
        </authorList>
    </citation>
    <scope>NUCLEOTIDE SEQUENCE [LARGE SCALE GENOMIC DNA]</scope>
    <source>
        <strain evidence="10">HvINT-</strain>
        <tissue evidence="10">Whole body</tissue>
    </source>
</reference>
<gene>
    <name evidence="10" type="ORF">B5V51_4762</name>
</gene>
<keyword evidence="6" id="KW-1015">Disulfide bond</keyword>
<dbReference type="InterPro" id="IPR025661">
    <property type="entry name" value="Pept_asp_AS"/>
</dbReference>
<dbReference type="Pfam" id="PF00112">
    <property type="entry name" value="Peptidase_C1"/>
    <property type="match status" value="2"/>
</dbReference>
<dbReference type="InterPro" id="IPR039417">
    <property type="entry name" value="Peptidase_C1A_papain-like"/>
</dbReference>
<dbReference type="PRINTS" id="PR00705">
    <property type="entry name" value="PAPAIN"/>
</dbReference>
<evidence type="ECO:0000259" key="9">
    <source>
        <dbReference type="SMART" id="SM00848"/>
    </source>
</evidence>
<dbReference type="InterPro" id="IPR025660">
    <property type="entry name" value="Pept_his_AS"/>
</dbReference>
<keyword evidence="3" id="KW-0378">Hydrolase</keyword>
<dbReference type="InterPro" id="IPR000169">
    <property type="entry name" value="Pept_cys_AS"/>
</dbReference>
<keyword evidence="7" id="KW-0732">Signal</keyword>
<evidence type="ECO:0000256" key="2">
    <source>
        <dbReference type="ARBA" id="ARBA00022670"/>
    </source>
</evidence>
<dbReference type="InterPro" id="IPR038765">
    <property type="entry name" value="Papain-like_cys_pep_sf"/>
</dbReference>
<dbReference type="PANTHER" id="PTHR12411">
    <property type="entry name" value="CYSTEINE PROTEASE FAMILY C1-RELATED"/>
    <property type="match status" value="1"/>
</dbReference>
<keyword evidence="2" id="KW-0645">Protease</keyword>
<dbReference type="STRING" id="7102.A0A2A4JB28"/>
<feature type="chain" id="PRO_5018610150" evidence="7">
    <location>
        <begin position="18"/>
        <end position="648"/>
    </location>
</feature>
<evidence type="ECO:0000256" key="1">
    <source>
        <dbReference type="ARBA" id="ARBA00008455"/>
    </source>
</evidence>
<organism evidence="10">
    <name type="scientific">Heliothis virescens</name>
    <name type="common">Tobacco budworm moth</name>
    <dbReference type="NCBI Taxonomy" id="7102"/>
    <lineage>
        <taxon>Eukaryota</taxon>
        <taxon>Metazoa</taxon>
        <taxon>Ecdysozoa</taxon>
        <taxon>Arthropoda</taxon>
        <taxon>Hexapoda</taxon>
        <taxon>Insecta</taxon>
        <taxon>Pterygota</taxon>
        <taxon>Neoptera</taxon>
        <taxon>Endopterygota</taxon>
        <taxon>Lepidoptera</taxon>
        <taxon>Glossata</taxon>
        <taxon>Ditrysia</taxon>
        <taxon>Noctuoidea</taxon>
        <taxon>Noctuidae</taxon>
        <taxon>Heliothinae</taxon>
        <taxon>Heliothis</taxon>
    </lineage>
</organism>
<dbReference type="Pfam" id="PF08246">
    <property type="entry name" value="Inhibitor_I29"/>
    <property type="match status" value="2"/>
</dbReference>